<sequence>MQISRGLAQKPPELAQILVGNVQIDKGNDQIEQCLRKKRVRHGQGSGANPRKVRFVEVAQKTAGNSHISWEMCKYPED</sequence>
<keyword evidence="2" id="KW-1185">Reference proteome</keyword>
<evidence type="ECO:0000313" key="1">
    <source>
        <dbReference type="EMBL" id="MDQ0216269.1"/>
    </source>
</evidence>
<organism evidence="1 2">
    <name type="scientific">Oikeobacillus pervagus</name>
    <dbReference type="NCBI Taxonomy" id="1325931"/>
    <lineage>
        <taxon>Bacteria</taxon>
        <taxon>Bacillati</taxon>
        <taxon>Bacillota</taxon>
        <taxon>Bacilli</taxon>
        <taxon>Bacillales</taxon>
        <taxon>Bacillaceae</taxon>
        <taxon>Oikeobacillus</taxon>
    </lineage>
</organism>
<proteinExistence type="predicted"/>
<evidence type="ECO:0000313" key="2">
    <source>
        <dbReference type="Proteomes" id="UP001237207"/>
    </source>
</evidence>
<comment type="caution">
    <text evidence="1">The sequence shown here is derived from an EMBL/GenBank/DDBJ whole genome shotgun (WGS) entry which is preliminary data.</text>
</comment>
<reference evidence="1" key="1">
    <citation type="submission" date="2023-07" db="EMBL/GenBank/DDBJ databases">
        <title>Genomic Encyclopedia of Type Strains, Phase IV (KMG-IV): sequencing the most valuable type-strain genomes for metagenomic binning, comparative biology and taxonomic classification.</title>
        <authorList>
            <person name="Goeker M."/>
        </authorList>
    </citation>
    <scope>NUCLEOTIDE SEQUENCE</scope>
    <source>
        <strain evidence="1">DSM 23947</strain>
    </source>
</reference>
<protein>
    <submittedName>
        <fullName evidence="1">Uncharacterized protein</fullName>
    </submittedName>
</protein>
<dbReference type="Proteomes" id="UP001237207">
    <property type="component" value="Unassembled WGS sequence"/>
</dbReference>
<dbReference type="EMBL" id="JAUSUC010000042">
    <property type="protein sequence ID" value="MDQ0216269.1"/>
    <property type="molecule type" value="Genomic_DNA"/>
</dbReference>
<name>A0AAJ1T0Y5_9BACI</name>
<gene>
    <name evidence="1" type="ORF">J2S13_002710</name>
</gene>
<dbReference type="AlphaFoldDB" id="A0AAJ1T0Y5"/>
<accession>A0AAJ1T0Y5</accession>